<sequence>MNSYRNIHQKKIEAHFFSYTHHSTRPFPKSKQTLAGHLPGKKPVYRPLEITQMLTVPEKVFLALLGFSDRDLGKGSEFRQKERGEQPEGVKIHPVWVLTASAPSSG</sequence>
<organism evidence="1 2">
    <name type="scientific">Trichonephila clavata</name>
    <name type="common">Joro spider</name>
    <name type="synonym">Nephila clavata</name>
    <dbReference type="NCBI Taxonomy" id="2740835"/>
    <lineage>
        <taxon>Eukaryota</taxon>
        <taxon>Metazoa</taxon>
        <taxon>Ecdysozoa</taxon>
        <taxon>Arthropoda</taxon>
        <taxon>Chelicerata</taxon>
        <taxon>Arachnida</taxon>
        <taxon>Araneae</taxon>
        <taxon>Araneomorphae</taxon>
        <taxon>Entelegynae</taxon>
        <taxon>Araneoidea</taxon>
        <taxon>Nephilidae</taxon>
        <taxon>Trichonephila</taxon>
    </lineage>
</organism>
<name>A0A8X6GI00_TRICU</name>
<protein>
    <submittedName>
        <fullName evidence="1">Uncharacterized protein</fullName>
    </submittedName>
</protein>
<keyword evidence="2" id="KW-1185">Reference proteome</keyword>
<dbReference type="EMBL" id="BMAO01035256">
    <property type="protein sequence ID" value="GFR02360.1"/>
    <property type="molecule type" value="Genomic_DNA"/>
</dbReference>
<comment type="caution">
    <text evidence="1">The sequence shown here is derived from an EMBL/GenBank/DDBJ whole genome shotgun (WGS) entry which is preliminary data.</text>
</comment>
<dbReference type="Proteomes" id="UP000887116">
    <property type="component" value="Unassembled WGS sequence"/>
</dbReference>
<dbReference type="OrthoDB" id="10583789at2759"/>
<gene>
    <name evidence="1" type="ORF">TNCT_708381</name>
</gene>
<evidence type="ECO:0000313" key="2">
    <source>
        <dbReference type="Proteomes" id="UP000887116"/>
    </source>
</evidence>
<evidence type="ECO:0000313" key="1">
    <source>
        <dbReference type="EMBL" id="GFR02360.1"/>
    </source>
</evidence>
<accession>A0A8X6GI00</accession>
<proteinExistence type="predicted"/>
<reference evidence="1" key="1">
    <citation type="submission" date="2020-07" db="EMBL/GenBank/DDBJ databases">
        <title>Multicomponent nature underlies the extraordinary mechanical properties of spider dragline silk.</title>
        <authorList>
            <person name="Kono N."/>
            <person name="Nakamura H."/>
            <person name="Mori M."/>
            <person name="Yoshida Y."/>
            <person name="Ohtoshi R."/>
            <person name="Malay A.D."/>
            <person name="Moran D.A.P."/>
            <person name="Tomita M."/>
            <person name="Numata K."/>
            <person name="Arakawa K."/>
        </authorList>
    </citation>
    <scope>NUCLEOTIDE SEQUENCE</scope>
</reference>
<dbReference type="AlphaFoldDB" id="A0A8X6GI00"/>